<dbReference type="EMBL" id="BAMD01000021">
    <property type="protein sequence ID" value="GAF03300.1"/>
    <property type="molecule type" value="Genomic_DNA"/>
</dbReference>
<evidence type="ECO:0000256" key="1">
    <source>
        <dbReference type="SAM" id="Phobius"/>
    </source>
</evidence>
<comment type="caution">
    <text evidence="2">The sequence shown here is derived from an EMBL/GenBank/DDBJ whole genome shotgun (WGS) entry which is preliminary data.</text>
</comment>
<keyword evidence="3" id="KW-1185">Reference proteome</keyword>
<reference evidence="2 3" key="1">
    <citation type="journal article" date="2014" name="Genome Announc.">
        <title>Draft Genome Sequence of Cytophaga fermentans JCM 21142T, a Facultative Anaerobe Isolated from Marine Mud.</title>
        <authorList>
            <person name="Starns D."/>
            <person name="Oshima K."/>
            <person name="Suda W."/>
            <person name="Iino T."/>
            <person name="Yuki M."/>
            <person name="Inoue J."/>
            <person name="Kitamura K."/>
            <person name="Iida T."/>
            <person name="Darby A."/>
            <person name="Hattori M."/>
            <person name="Ohkuma M."/>
        </authorList>
    </citation>
    <scope>NUCLEOTIDE SEQUENCE [LARGE SCALE GENOMIC DNA]</scope>
    <source>
        <strain evidence="2 3">JCM 21142</strain>
    </source>
</reference>
<dbReference type="OrthoDB" id="1165355at2"/>
<feature type="transmembrane region" description="Helical" evidence="1">
    <location>
        <begin position="46"/>
        <end position="69"/>
    </location>
</feature>
<feature type="transmembrane region" description="Helical" evidence="1">
    <location>
        <begin position="76"/>
        <end position="98"/>
    </location>
</feature>
<gene>
    <name evidence="2" type="ORF">JCM21142_41968</name>
</gene>
<keyword evidence="1" id="KW-0472">Membrane</keyword>
<dbReference type="RefSeq" id="WP_027473792.1">
    <property type="nucleotide sequence ID" value="NZ_BAMD01000021.1"/>
</dbReference>
<keyword evidence="1" id="KW-1133">Transmembrane helix</keyword>
<evidence type="ECO:0000313" key="2">
    <source>
        <dbReference type="EMBL" id="GAF03300.1"/>
    </source>
</evidence>
<accession>W7XXS8</accession>
<protein>
    <submittedName>
        <fullName evidence="2">Uncharacterized protein</fullName>
    </submittedName>
</protein>
<evidence type="ECO:0000313" key="3">
    <source>
        <dbReference type="Proteomes" id="UP000019402"/>
    </source>
</evidence>
<keyword evidence="1" id="KW-0812">Transmembrane</keyword>
<organism evidence="2 3">
    <name type="scientific">Saccharicrinis fermentans DSM 9555 = JCM 21142</name>
    <dbReference type="NCBI Taxonomy" id="869213"/>
    <lineage>
        <taxon>Bacteria</taxon>
        <taxon>Pseudomonadati</taxon>
        <taxon>Bacteroidota</taxon>
        <taxon>Bacteroidia</taxon>
        <taxon>Marinilabiliales</taxon>
        <taxon>Marinilabiliaceae</taxon>
        <taxon>Saccharicrinis</taxon>
    </lineage>
</organism>
<sequence>MKFKKEKLENVPGCFGSILIILPFVLLLITLHTLEPFIFWGVDDTPFHFTLFATFAIVSYVFLSLFFAIAKKWQRWVMYIYIAVLMLQTGVGLMYKYYEPPLEKFTKDELVNIEHYIQGSNHLAKDLEILVWNDSIGIIGKKTKNGIWRYQSEHNVNSKENESETFYYKYSAPDDFRFYLKLAGQDKIHRMTNNYFWLLQYPNRYIYIYIKGCDCGVHSKHTPCYIYFNEAFSRDLHLYLIKPIIWEILDGKLDDRYRNFYKFFQKLAHPTYVRTDLANDPYFLIYQGKYKQAREGLKDLPPARREFCEKKLEKLGY</sequence>
<name>W7XXS8_9BACT</name>
<dbReference type="Proteomes" id="UP000019402">
    <property type="component" value="Unassembled WGS sequence"/>
</dbReference>
<dbReference type="AlphaFoldDB" id="W7XXS8"/>
<dbReference type="STRING" id="869213.GCA_000517085_04616"/>
<proteinExistence type="predicted"/>
<feature type="transmembrane region" description="Helical" evidence="1">
    <location>
        <begin position="12"/>
        <end position="34"/>
    </location>
</feature>